<keyword evidence="3" id="KW-1185">Reference proteome</keyword>
<protein>
    <submittedName>
        <fullName evidence="2">Uncharacterized protein</fullName>
    </submittedName>
</protein>
<feature type="chain" id="PRO_5031294955" evidence="1">
    <location>
        <begin position="34"/>
        <end position="96"/>
    </location>
</feature>
<organism evidence="2 3">
    <name type="scientific">Chiayiivirga flava</name>
    <dbReference type="NCBI Taxonomy" id="659595"/>
    <lineage>
        <taxon>Bacteria</taxon>
        <taxon>Pseudomonadati</taxon>
        <taxon>Pseudomonadota</taxon>
        <taxon>Gammaproteobacteria</taxon>
        <taxon>Lysobacterales</taxon>
        <taxon>Lysobacteraceae</taxon>
        <taxon>Chiayiivirga</taxon>
    </lineage>
</organism>
<evidence type="ECO:0000256" key="1">
    <source>
        <dbReference type="SAM" id="SignalP"/>
    </source>
</evidence>
<evidence type="ECO:0000313" key="2">
    <source>
        <dbReference type="EMBL" id="MBB5209203.1"/>
    </source>
</evidence>
<reference evidence="2 3" key="1">
    <citation type="submission" date="2020-08" db="EMBL/GenBank/DDBJ databases">
        <title>Genomic Encyclopedia of Type Strains, Phase IV (KMG-IV): sequencing the most valuable type-strain genomes for metagenomic binning, comparative biology and taxonomic classification.</title>
        <authorList>
            <person name="Goeker M."/>
        </authorList>
    </citation>
    <scope>NUCLEOTIDE SEQUENCE [LARGE SCALE GENOMIC DNA]</scope>
    <source>
        <strain evidence="2 3">DSM 24163</strain>
    </source>
</reference>
<evidence type="ECO:0000313" key="3">
    <source>
        <dbReference type="Proteomes" id="UP000521199"/>
    </source>
</evidence>
<name>A0A7W8D795_9GAMM</name>
<sequence length="96" mass="9798">MNTTLHRLSLRLLVPALALSALFALGEPLPTQAAAPADEAELASAEQAHDSVVIAIRAEAAAARQVAHAAASRMRWAMTLPAAGGGKRCLVDSCGG</sequence>
<dbReference type="EMBL" id="JACHHP010000005">
    <property type="protein sequence ID" value="MBB5209203.1"/>
    <property type="molecule type" value="Genomic_DNA"/>
</dbReference>
<dbReference type="Proteomes" id="UP000521199">
    <property type="component" value="Unassembled WGS sequence"/>
</dbReference>
<keyword evidence="1" id="KW-0732">Signal</keyword>
<gene>
    <name evidence="2" type="ORF">HNQ52_002766</name>
</gene>
<proteinExistence type="predicted"/>
<dbReference type="AlphaFoldDB" id="A0A7W8D795"/>
<dbReference type="RefSeq" id="WP_183961745.1">
    <property type="nucleotide sequence ID" value="NZ_JACHHP010000005.1"/>
</dbReference>
<accession>A0A7W8D795</accession>
<feature type="signal peptide" evidence="1">
    <location>
        <begin position="1"/>
        <end position="33"/>
    </location>
</feature>
<comment type="caution">
    <text evidence="2">The sequence shown here is derived from an EMBL/GenBank/DDBJ whole genome shotgun (WGS) entry which is preliminary data.</text>
</comment>